<proteinExistence type="inferred from homology"/>
<evidence type="ECO:0000256" key="10">
    <source>
        <dbReference type="SAM" id="MobiDB-lite"/>
    </source>
</evidence>
<feature type="compositionally biased region" description="Basic residues" evidence="10">
    <location>
        <begin position="738"/>
        <end position="750"/>
    </location>
</feature>
<dbReference type="AlphaFoldDB" id="A0A9Q8PD92"/>
<dbReference type="SUPFAM" id="SSF81301">
    <property type="entry name" value="Nucleotidyltransferase"/>
    <property type="match status" value="1"/>
</dbReference>
<evidence type="ECO:0000256" key="3">
    <source>
        <dbReference type="ARBA" id="ARBA00004496"/>
    </source>
</evidence>
<dbReference type="GO" id="GO:0050265">
    <property type="term" value="F:RNA uridylyltransferase activity"/>
    <property type="evidence" value="ECO:0007669"/>
    <property type="project" value="TreeGrafter"/>
</dbReference>
<dbReference type="Proteomes" id="UP000756132">
    <property type="component" value="Chromosome 7"/>
</dbReference>
<evidence type="ECO:0000256" key="1">
    <source>
        <dbReference type="ARBA" id="ARBA00001936"/>
    </source>
</evidence>
<evidence type="ECO:0000256" key="9">
    <source>
        <dbReference type="ARBA" id="ARBA00022842"/>
    </source>
</evidence>
<dbReference type="Gene3D" id="3.30.460.10">
    <property type="entry name" value="Beta Polymerase, domain 2"/>
    <property type="match status" value="1"/>
</dbReference>
<evidence type="ECO:0000256" key="4">
    <source>
        <dbReference type="ARBA" id="ARBA00008593"/>
    </source>
</evidence>
<comment type="cofactor">
    <cofactor evidence="1">
        <name>Mn(2+)</name>
        <dbReference type="ChEBI" id="CHEBI:29035"/>
    </cofactor>
</comment>
<feature type="compositionally biased region" description="Basic and acidic residues" evidence="10">
    <location>
        <begin position="812"/>
        <end position="827"/>
    </location>
</feature>
<feature type="region of interest" description="Disordered" evidence="10">
    <location>
        <begin position="720"/>
        <end position="845"/>
    </location>
</feature>
<dbReference type="PANTHER" id="PTHR12271">
    <property type="entry name" value="POLY A POLYMERASE CID PAP -RELATED"/>
    <property type="match status" value="1"/>
</dbReference>
<dbReference type="InterPro" id="IPR054708">
    <property type="entry name" value="MTPAP-like_central"/>
</dbReference>
<feature type="domain" description="PAP-associated" evidence="11">
    <location>
        <begin position="585"/>
        <end position="658"/>
    </location>
</feature>
<dbReference type="Gene3D" id="1.10.1410.10">
    <property type="match status" value="1"/>
</dbReference>
<dbReference type="GO" id="GO:0010605">
    <property type="term" value="P:negative regulation of macromolecule metabolic process"/>
    <property type="evidence" value="ECO:0007669"/>
    <property type="project" value="UniProtKB-ARBA"/>
</dbReference>
<gene>
    <name evidence="13" type="ORF">CLAFUR5_10016</name>
</gene>
<dbReference type="SUPFAM" id="SSF81631">
    <property type="entry name" value="PAP/OAS1 substrate-binding domain"/>
    <property type="match status" value="1"/>
</dbReference>
<dbReference type="GO" id="GO:0046872">
    <property type="term" value="F:metal ion binding"/>
    <property type="evidence" value="ECO:0007669"/>
    <property type="project" value="UniProtKB-KW"/>
</dbReference>
<dbReference type="PANTHER" id="PTHR12271:SF40">
    <property type="entry name" value="POLY(A) RNA POLYMERASE GLD2"/>
    <property type="match status" value="1"/>
</dbReference>
<dbReference type="InterPro" id="IPR002058">
    <property type="entry name" value="PAP_assoc"/>
</dbReference>
<dbReference type="GO" id="GO:0031123">
    <property type="term" value="P:RNA 3'-end processing"/>
    <property type="evidence" value="ECO:0007669"/>
    <property type="project" value="TreeGrafter"/>
</dbReference>
<evidence type="ECO:0000313" key="13">
    <source>
        <dbReference type="EMBL" id="UJO20310.1"/>
    </source>
</evidence>
<keyword evidence="9" id="KW-0460">Magnesium</keyword>
<feature type="compositionally biased region" description="Basic and acidic residues" evidence="10">
    <location>
        <begin position="432"/>
        <end position="441"/>
    </location>
</feature>
<evidence type="ECO:0000256" key="6">
    <source>
        <dbReference type="ARBA" id="ARBA00022490"/>
    </source>
</evidence>
<evidence type="ECO:0000256" key="7">
    <source>
        <dbReference type="ARBA" id="ARBA00022679"/>
    </source>
</evidence>
<evidence type="ECO:0000256" key="8">
    <source>
        <dbReference type="ARBA" id="ARBA00022723"/>
    </source>
</evidence>
<feature type="compositionally biased region" description="Polar residues" evidence="10">
    <location>
        <begin position="397"/>
        <end position="415"/>
    </location>
</feature>
<keyword evidence="6" id="KW-0963">Cytoplasm</keyword>
<evidence type="ECO:0000259" key="12">
    <source>
        <dbReference type="Pfam" id="PF22600"/>
    </source>
</evidence>
<feature type="domain" description="Poly(A) RNA polymerase mitochondrial-like central palm" evidence="12">
    <location>
        <begin position="217"/>
        <end position="324"/>
    </location>
</feature>
<dbReference type="InterPro" id="IPR043519">
    <property type="entry name" value="NT_sf"/>
</dbReference>
<dbReference type="Pfam" id="PF22600">
    <property type="entry name" value="MTPAP-like_central"/>
    <property type="match status" value="1"/>
</dbReference>
<dbReference type="GO" id="GO:0005737">
    <property type="term" value="C:cytoplasm"/>
    <property type="evidence" value="ECO:0007669"/>
    <property type="project" value="UniProtKB-SubCell"/>
</dbReference>
<name>A0A9Q8PD92_PASFU</name>
<evidence type="ECO:0000259" key="11">
    <source>
        <dbReference type="Pfam" id="PF03828"/>
    </source>
</evidence>
<reference evidence="13" key="1">
    <citation type="submission" date="2021-12" db="EMBL/GenBank/DDBJ databases">
        <authorList>
            <person name="Zaccaron A."/>
            <person name="Stergiopoulos I."/>
        </authorList>
    </citation>
    <scope>NUCLEOTIDE SEQUENCE</scope>
    <source>
        <strain evidence="13">Race5_Kim</strain>
    </source>
</reference>
<feature type="compositionally biased region" description="Low complexity" evidence="10">
    <location>
        <begin position="68"/>
        <end position="80"/>
    </location>
</feature>
<accession>A0A9Q8PD92</accession>
<keyword evidence="13" id="KW-0548">Nucleotidyltransferase</keyword>
<feature type="compositionally biased region" description="Polar residues" evidence="10">
    <location>
        <begin position="174"/>
        <end position="188"/>
    </location>
</feature>
<feature type="region of interest" description="Disordered" evidence="10">
    <location>
        <begin position="397"/>
        <end position="441"/>
    </location>
</feature>
<organism evidence="13 14">
    <name type="scientific">Passalora fulva</name>
    <name type="common">Tomato leaf mold</name>
    <name type="synonym">Cladosporium fulvum</name>
    <dbReference type="NCBI Taxonomy" id="5499"/>
    <lineage>
        <taxon>Eukaryota</taxon>
        <taxon>Fungi</taxon>
        <taxon>Dikarya</taxon>
        <taxon>Ascomycota</taxon>
        <taxon>Pezizomycotina</taxon>
        <taxon>Dothideomycetes</taxon>
        <taxon>Dothideomycetidae</taxon>
        <taxon>Mycosphaerellales</taxon>
        <taxon>Mycosphaerellaceae</taxon>
        <taxon>Fulvia</taxon>
    </lineage>
</organism>
<evidence type="ECO:0000256" key="2">
    <source>
        <dbReference type="ARBA" id="ARBA00001946"/>
    </source>
</evidence>
<reference evidence="13" key="2">
    <citation type="journal article" date="2022" name="Microb. Genom.">
        <title>A chromosome-scale genome assembly of the tomato pathogen Cladosporium fulvum reveals a compartmentalized genome architecture and the presence of a dispensable chromosome.</title>
        <authorList>
            <person name="Zaccaron A.Z."/>
            <person name="Chen L.H."/>
            <person name="Samaras A."/>
            <person name="Stergiopoulos I."/>
        </authorList>
    </citation>
    <scope>NUCLEOTIDE SEQUENCE</scope>
    <source>
        <strain evidence="13">Race5_Kim</strain>
    </source>
</reference>
<keyword evidence="7" id="KW-0808">Transferase</keyword>
<protein>
    <recommendedName>
        <fullName evidence="5">polynucleotide adenylyltransferase</fullName>
        <ecNumber evidence="5">2.7.7.19</ecNumber>
    </recommendedName>
</protein>
<dbReference type="Pfam" id="PF03828">
    <property type="entry name" value="PAP_assoc"/>
    <property type="match status" value="1"/>
</dbReference>
<dbReference type="RefSeq" id="XP_047764676.1">
    <property type="nucleotide sequence ID" value="XM_047909164.1"/>
</dbReference>
<keyword evidence="14" id="KW-1185">Reference proteome</keyword>
<dbReference type="GeneID" id="71989894"/>
<comment type="subcellular location">
    <subcellularLocation>
        <location evidence="3">Cytoplasm</location>
    </subcellularLocation>
</comment>
<keyword evidence="8" id="KW-0479">Metal-binding</keyword>
<evidence type="ECO:0000313" key="14">
    <source>
        <dbReference type="Proteomes" id="UP000756132"/>
    </source>
</evidence>
<dbReference type="KEGG" id="ffu:CLAFUR5_10016"/>
<feature type="region of interest" description="Disordered" evidence="10">
    <location>
        <begin position="20"/>
        <end position="188"/>
    </location>
</feature>
<sequence length="845" mass="93602">MAATPEDSAGLEERLRKMILFNGSVPDDTEDRRPRVRLPPPTSSSGYTQVPPGMQPINPHQPPYLNHSGSSSPASPAYPGFTPPPPSSHPPHLQQVPSPYPYAPHNRHSSGNPYEAHMQLQGYVQAPNGAHNSPTGPQRPGPSRPPRQQIQLDPSAFQRGPPRGQTGNARPLPNTRTLYDPNAQSSRQGQFTFMRNDEHERKAQYLEQVAAVEVPSVDISQAECQEKETFRRVLEKICHQVCEEDPNLPKVSLECFGSFQSGFASAGSDMDLVIVVQDQASSASMFSLLEDDLPRALEKKLLRSGHGARLLTRTRVPIIKVCESPGESFLDKLREEREKWDFLPNEKKYPHLHPGVEEEAAEETNAIEAGAQDVTQVTATTGGTVDGIPVRVESTTTSTIGENGSDVQRETTTVVTAEKASPASSKDPQSVDARREQTKTWTRERKAGPLDFPKDGVGIQCDINFFNPLGLHNTQLLRCYSSCDPRVRPMVLFVKSWAKKRRINSSYSGTLSSYGYVMMVLHYLMNVAQPPVLPNLQAPWRPHPRCTPPGADRTEVDGWEVDFWRHENEIKDALHNGQISGNRESLGSLLAGFFQYYSSQGRGQQFRWTQWVLSLRTPGGILAKEQKGWVKAITEEGEGKKIQHRYLFCIEDPFELAHNVARTVTHNGIVAIRDEFRRAYRILLQIGTGIPPQDGELFAELLEADELAVATEALRIGGPDVPLKSGFEQMGNHAQPKPPKHQHPNQRHLAQKPLNGIPNNTRNLPGKPKLQSQGPDMADQHAFPTLGAAATKPKAQRKKSRQNDAGSISGDKAQEYLEEYRRKKAESEAETTAKGAAEAVLNGDD</sequence>
<feature type="compositionally biased region" description="Low complexity" evidence="10">
    <location>
        <begin position="830"/>
        <end position="839"/>
    </location>
</feature>
<comment type="similarity">
    <text evidence="4">Belongs to the DNA polymerase type-B-like family.</text>
</comment>
<dbReference type="GO" id="GO:1990817">
    <property type="term" value="F:poly(A) RNA polymerase activity"/>
    <property type="evidence" value="ECO:0007669"/>
    <property type="project" value="UniProtKB-EC"/>
</dbReference>
<comment type="cofactor">
    <cofactor evidence="2">
        <name>Mg(2+)</name>
        <dbReference type="ChEBI" id="CHEBI:18420"/>
    </cofactor>
</comment>
<dbReference type="EMBL" id="CP090169">
    <property type="protein sequence ID" value="UJO20310.1"/>
    <property type="molecule type" value="Genomic_DNA"/>
</dbReference>
<dbReference type="EC" id="2.7.7.19" evidence="5"/>
<dbReference type="OrthoDB" id="407432at2759"/>
<evidence type="ECO:0000256" key="5">
    <source>
        <dbReference type="ARBA" id="ARBA00012388"/>
    </source>
</evidence>